<protein>
    <submittedName>
        <fullName evidence="7">O-antigen ligase family protein</fullName>
    </submittedName>
</protein>
<evidence type="ECO:0000256" key="5">
    <source>
        <dbReference type="SAM" id="Phobius"/>
    </source>
</evidence>
<organism evidence="7 8">
    <name type="scientific">Marinibaculum pumilum</name>
    <dbReference type="NCBI Taxonomy" id="1766165"/>
    <lineage>
        <taxon>Bacteria</taxon>
        <taxon>Pseudomonadati</taxon>
        <taxon>Pseudomonadota</taxon>
        <taxon>Alphaproteobacteria</taxon>
        <taxon>Rhodospirillales</taxon>
        <taxon>Rhodospirillaceae</taxon>
        <taxon>Marinibaculum</taxon>
    </lineage>
</organism>
<accession>A0ABV7L8D2</accession>
<evidence type="ECO:0000313" key="7">
    <source>
        <dbReference type="EMBL" id="MFC3230902.1"/>
    </source>
</evidence>
<dbReference type="InterPro" id="IPR051533">
    <property type="entry name" value="WaaL-like"/>
</dbReference>
<feature type="transmembrane region" description="Helical" evidence="5">
    <location>
        <begin position="191"/>
        <end position="207"/>
    </location>
</feature>
<keyword evidence="4 5" id="KW-0472">Membrane</keyword>
<keyword evidence="8" id="KW-1185">Reference proteome</keyword>
<reference evidence="8" key="1">
    <citation type="journal article" date="2019" name="Int. J. Syst. Evol. Microbiol.">
        <title>The Global Catalogue of Microorganisms (GCM) 10K type strain sequencing project: providing services to taxonomists for standard genome sequencing and annotation.</title>
        <authorList>
            <consortium name="The Broad Institute Genomics Platform"/>
            <consortium name="The Broad Institute Genome Sequencing Center for Infectious Disease"/>
            <person name="Wu L."/>
            <person name="Ma J."/>
        </authorList>
    </citation>
    <scope>NUCLEOTIDE SEQUENCE [LARGE SCALE GENOMIC DNA]</scope>
    <source>
        <strain evidence="8">KCTC 42964</strain>
    </source>
</reference>
<keyword evidence="3 5" id="KW-1133">Transmembrane helix</keyword>
<feature type="transmembrane region" description="Helical" evidence="5">
    <location>
        <begin position="228"/>
        <end position="246"/>
    </location>
</feature>
<evidence type="ECO:0000256" key="3">
    <source>
        <dbReference type="ARBA" id="ARBA00022989"/>
    </source>
</evidence>
<keyword evidence="2 5" id="KW-0812">Transmembrane</keyword>
<sequence length="474" mass="51073">MRLLPFIGLLIAIALAPLPLGSNRPGPWSLLALWMGLMLMGWGIVMWRDWTQLHVRLPFWKWPACAFGAVLVWALIQAFPWTPAFLHHWMWSGAADALGAEATGAISAVPRETLTGITRLAAYAAAFFLAMQYCRERSNARRLSNTVIASVLAYAAYGLFVDFSGNATILWYEKWAYPDSLTSTFVNRNSFATYCGIGIVALVSSLLSEGRDRRDGPDHDVATRDRRFAKLALLLTTLLVLFTALLLTGSRAGLAATLIGTAVVAGLHYRAGGGRAGDDLLGPSAGARLWPLAVGAGMLVVLLISGGAVMDRLDDGRGQTGRSEIWERSLVALADAPLRGHGLGTYESIFFAYQDEPHVFAYQVDKAHNTYLEVLVELGLPFGLLLLAIPAWLCWQVLRGVLNRVGGRYGITAIGASVTIGAHSAVDFSAQIPAIALVWISLLGCGYAQTLPPGVSAMVFVRQSKPANQPDGPL</sequence>
<dbReference type="InterPro" id="IPR007016">
    <property type="entry name" value="O-antigen_ligase-rel_domated"/>
</dbReference>
<feature type="domain" description="O-antigen ligase-related" evidence="6">
    <location>
        <begin position="237"/>
        <end position="386"/>
    </location>
</feature>
<dbReference type="EMBL" id="JBHRTR010000050">
    <property type="protein sequence ID" value="MFC3230902.1"/>
    <property type="molecule type" value="Genomic_DNA"/>
</dbReference>
<evidence type="ECO:0000256" key="1">
    <source>
        <dbReference type="ARBA" id="ARBA00004141"/>
    </source>
</evidence>
<dbReference type="Pfam" id="PF04932">
    <property type="entry name" value="Wzy_C"/>
    <property type="match status" value="1"/>
</dbReference>
<gene>
    <name evidence="7" type="ORF">ACFOGJ_26895</name>
</gene>
<comment type="caution">
    <text evidence="7">The sequence shown here is derived from an EMBL/GenBank/DDBJ whole genome shotgun (WGS) entry which is preliminary data.</text>
</comment>
<dbReference type="PANTHER" id="PTHR37422">
    <property type="entry name" value="TEICHURONIC ACID BIOSYNTHESIS PROTEIN TUAE"/>
    <property type="match status" value="1"/>
</dbReference>
<dbReference type="GO" id="GO:0016874">
    <property type="term" value="F:ligase activity"/>
    <property type="evidence" value="ECO:0007669"/>
    <property type="project" value="UniProtKB-KW"/>
</dbReference>
<evidence type="ECO:0000256" key="2">
    <source>
        <dbReference type="ARBA" id="ARBA00022692"/>
    </source>
</evidence>
<name>A0ABV7L8D2_9PROT</name>
<evidence type="ECO:0000259" key="6">
    <source>
        <dbReference type="Pfam" id="PF04932"/>
    </source>
</evidence>
<proteinExistence type="predicted"/>
<feature type="transmembrane region" description="Helical" evidence="5">
    <location>
        <begin position="116"/>
        <end position="134"/>
    </location>
</feature>
<dbReference type="Proteomes" id="UP001595528">
    <property type="component" value="Unassembled WGS sequence"/>
</dbReference>
<feature type="transmembrane region" description="Helical" evidence="5">
    <location>
        <begin position="31"/>
        <end position="47"/>
    </location>
</feature>
<feature type="transmembrane region" description="Helical" evidence="5">
    <location>
        <begin position="289"/>
        <end position="310"/>
    </location>
</feature>
<evidence type="ECO:0000313" key="8">
    <source>
        <dbReference type="Proteomes" id="UP001595528"/>
    </source>
</evidence>
<dbReference type="RefSeq" id="WP_379906367.1">
    <property type="nucleotide sequence ID" value="NZ_JBHRTR010000050.1"/>
</dbReference>
<comment type="subcellular location">
    <subcellularLocation>
        <location evidence="1">Membrane</location>
        <topology evidence="1">Multi-pass membrane protein</topology>
    </subcellularLocation>
</comment>
<feature type="transmembrane region" description="Helical" evidence="5">
    <location>
        <begin position="146"/>
        <end position="171"/>
    </location>
</feature>
<feature type="transmembrane region" description="Helical" evidence="5">
    <location>
        <begin position="378"/>
        <end position="398"/>
    </location>
</feature>
<dbReference type="PANTHER" id="PTHR37422:SF23">
    <property type="entry name" value="TEICHURONIC ACID BIOSYNTHESIS PROTEIN TUAE"/>
    <property type="match status" value="1"/>
</dbReference>
<evidence type="ECO:0000256" key="4">
    <source>
        <dbReference type="ARBA" id="ARBA00023136"/>
    </source>
</evidence>
<keyword evidence="7" id="KW-0436">Ligase</keyword>
<feature type="transmembrane region" description="Helical" evidence="5">
    <location>
        <begin position="59"/>
        <end position="81"/>
    </location>
</feature>